<accession>A0ABN7MUT6</accession>
<gene>
    <name evidence="5" type="primary">pnbA</name>
    <name evidence="5" type="ORF">R69888_05841</name>
</gene>
<reference evidence="5 6" key="1">
    <citation type="submission" date="2021-02" db="EMBL/GenBank/DDBJ databases">
        <authorList>
            <person name="Vanwijnsberghe S."/>
        </authorList>
    </citation>
    <scope>NUCLEOTIDE SEQUENCE [LARGE SCALE GENOMIC DNA]</scope>
    <source>
        <strain evidence="5 6">LMG 31837</strain>
    </source>
</reference>
<sequence>METELDMIATIAPYLARTAPKPGRWMKWVGWSGAAALLAGCSGNVSAPDPAVTVIDSGAVRGAAADGVLSYKGIPFAAPPVGDLRWRPPQSVAAWAGVRQATAYGHDCMQKPFPSDAAPLGTAPAEDCLVLNVWRPAATGSAATQKLPVMVWIYGGGFVNGGSSPAVYDGSQFAKQGVVFVSFNYRLGRFGFFAHPALTAENPGGQLGNYGYMDQIAALQWVQRNIAAFGGDPGNVTLFGESAGGYSVHALITSPLAKGLFQKAIVESGGGRTNITAGRYLRDTGQNGVPSGEQLGTAFAQSVGIAGSDAAALASLRALPADQVVAGLNLETMMSTTTYAGPMIDGQIVPDDPGRLYAQGQYNRVPLMVGANDQDLGFPVPAQTKDDVFAIFGAQNLGAARAAFDPLGTNSVDDVAMQVARDLMMIEPARFVAQTLSGQHDPVYLYRFSYVAQSMRDQWSGAQHASEIPFVFDTLGARYSNAVTAQDTQVAQLANAYWVAFARTGDPNGDGRPAWPAYAAGQDALLEFAAGGVATTTGKPDPLKAQLDLVKAVSDQGAQ</sequence>
<dbReference type="GO" id="GO:0016787">
    <property type="term" value="F:hydrolase activity"/>
    <property type="evidence" value="ECO:0007669"/>
    <property type="project" value="UniProtKB-KW"/>
</dbReference>
<proteinExistence type="inferred from homology"/>
<protein>
    <recommendedName>
        <fullName evidence="3">Carboxylic ester hydrolase</fullName>
        <ecNumber evidence="3">3.1.1.-</ecNumber>
    </recommendedName>
</protein>
<evidence type="ECO:0000313" key="5">
    <source>
        <dbReference type="EMBL" id="CAE6815144.1"/>
    </source>
</evidence>
<evidence type="ECO:0000256" key="3">
    <source>
        <dbReference type="RuleBase" id="RU361235"/>
    </source>
</evidence>
<keyword evidence="6" id="KW-1185">Reference proteome</keyword>
<dbReference type="InterPro" id="IPR002018">
    <property type="entry name" value="CarbesteraseB"/>
</dbReference>
<name>A0ABN7MUT6_9BURK</name>
<evidence type="ECO:0000256" key="1">
    <source>
        <dbReference type="ARBA" id="ARBA00005964"/>
    </source>
</evidence>
<dbReference type="InterPro" id="IPR019826">
    <property type="entry name" value="Carboxylesterase_B_AS"/>
</dbReference>
<dbReference type="EMBL" id="CAJNBK010000025">
    <property type="protein sequence ID" value="CAE6815144.1"/>
    <property type="molecule type" value="Genomic_DNA"/>
</dbReference>
<evidence type="ECO:0000256" key="2">
    <source>
        <dbReference type="ARBA" id="ARBA00022801"/>
    </source>
</evidence>
<dbReference type="SUPFAM" id="SSF53474">
    <property type="entry name" value="alpha/beta-Hydrolases"/>
    <property type="match status" value="1"/>
</dbReference>
<dbReference type="PROSITE" id="PS00122">
    <property type="entry name" value="CARBOXYLESTERASE_B_1"/>
    <property type="match status" value="1"/>
</dbReference>
<dbReference type="InterPro" id="IPR029058">
    <property type="entry name" value="AB_hydrolase_fold"/>
</dbReference>
<dbReference type="Pfam" id="PF00135">
    <property type="entry name" value="COesterase"/>
    <property type="match status" value="1"/>
</dbReference>
<evidence type="ECO:0000313" key="6">
    <source>
        <dbReference type="Proteomes" id="UP000672526"/>
    </source>
</evidence>
<dbReference type="Proteomes" id="UP000672526">
    <property type="component" value="Unassembled WGS sequence"/>
</dbReference>
<dbReference type="PANTHER" id="PTHR11559">
    <property type="entry name" value="CARBOXYLESTERASE"/>
    <property type="match status" value="1"/>
</dbReference>
<organism evidence="5 6">
    <name type="scientific">Paraburkholderia haematera</name>
    <dbReference type="NCBI Taxonomy" id="2793077"/>
    <lineage>
        <taxon>Bacteria</taxon>
        <taxon>Pseudomonadati</taxon>
        <taxon>Pseudomonadota</taxon>
        <taxon>Betaproteobacteria</taxon>
        <taxon>Burkholderiales</taxon>
        <taxon>Burkholderiaceae</taxon>
        <taxon>Paraburkholderia</taxon>
    </lineage>
</organism>
<comment type="caution">
    <text evidence="5">The sequence shown here is derived from an EMBL/GenBank/DDBJ whole genome shotgun (WGS) entry which is preliminary data.</text>
</comment>
<dbReference type="InterPro" id="IPR050309">
    <property type="entry name" value="Type-B_Carboxylest/Lipase"/>
</dbReference>
<comment type="similarity">
    <text evidence="1 3">Belongs to the type-B carboxylesterase/lipase family.</text>
</comment>
<evidence type="ECO:0000259" key="4">
    <source>
        <dbReference type="Pfam" id="PF00135"/>
    </source>
</evidence>
<dbReference type="EC" id="3.1.1.-" evidence="3"/>
<feature type="domain" description="Carboxylesterase type B" evidence="4">
    <location>
        <begin position="54"/>
        <end position="530"/>
    </location>
</feature>
<keyword evidence="2 3" id="KW-0378">Hydrolase</keyword>
<dbReference type="Gene3D" id="3.40.50.1820">
    <property type="entry name" value="alpha/beta hydrolase"/>
    <property type="match status" value="1"/>
</dbReference>